<evidence type="ECO:0000313" key="3">
    <source>
        <dbReference type="EMBL" id="GIH18247.1"/>
    </source>
</evidence>
<feature type="chain" id="PRO_5039611623" description="PT repeat-containing protein" evidence="2">
    <location>
        <begin position="17"/>
        <end position="210"/>
    </location>
</feature>
<evidence type="ECO:0008006" key="5">
    <source>
        <dbReference type="Google" id="ProtNLM"/>
    </source>
</evidence>
<feature type="signal peptide" evidence="2">
    <location>
        <begin position="1"/>
        <end position="16"/>
    </location>
</feature>
<accession>A0A8J3QY32</accession>
<dbReference type="Proteomes" id="UP000642748">
    <property type="component" value="Unassembled WGS sequence"/>
</dbReference>
<feature type="region of interest" description="Disordered" evidence="1">
    <location>
        <begin position="62"/>
        <end position="101"/>
    </location>
</feature>
<sequence>MTGLVLGLATTGALLAAGLAGCGGGSKPASGATPGGAPSGGQQQLQAYISCLNQHGVHITLPSGRPSGFPSGFNRSGRPTARPTVRPSGARSGFPRGGNGAGGGFGGGFGGIFGNGGQPPTGVSQATWEAAQQACASVEPSFGAGGRGGFRGGDNGANAAYLNCLREHGAVPSSGPVGRLNTADPAIAAAVKTCEPLRPTGQPNPGSSTG</sequence>
<evidence type="ECO:0000313" key="4">
    <source>
        <dbReference type="Proteomes" id="UP000642748"/>
    </source>
</evidence>
<evidence type="ECO:0000256" key="1">
    <source>
        <dbReference type="SAM" id="MobiDB-lite"/>
    </source>
</evidence>
<gene>
    <name evidence="3" type="ORF">Raf01_64190</name>
</gene>
<evidence type="ECO:0000256" key="2">
    <source>
        <dbReference type="SAM" id="SignalP"/>
    </source>
</evidence>
<dbReference type="EMBL" id="BONZ01000064">
    <property type="protein sequence ID" value="GIH18247.1"/>
    <property type="molecule type" value="Genomic_DNA"/>
</dbReference>
<protein>
    <recommendedName>
        <fullName evidence="5">PT repeat-containing protein</fullName>
    </recommendedName>
</protein>
<dbReference type="AlphaFoldDB" id="A0A8J3QY32"/>
<keyword evidence="4" id="KW-1185">Reference proteome</keyword>
<keyword evidence="2" id="KW-0732">Signal</keyword>
<name>A0A8J3QY32_9ACTN</name>
<organism evidence="3 4">
    <name type="scientific">Rugosimonospora africana</name>
    <dbReference type="NCBI Taxonomy" id="556532"/>
    <lineage>
        <taxon>Bacteria</taxon>
        <taxon>Bacillati</taxon>
        <taxon>Actinomycetota</taxon>
        <taxon>Actinomycetes</taxon>
        <taxon>Micromonosporales</taxon>
        <taxon>Micromonosporaceae</taxon>
        <taxon>Rugosimonospora</taxon>
    </lineage>
</organism>
<reference evidence="3" key="1">
    <citation type="submission" date="2021-01" db="EMBL/GenBank/DDBJ databases">
        <title>Whole genome shotgun sequence of Rugosimonospora africana NBRC 104875.</title>
        <authorList>
            <person name="Komaki H."/>
            <person name="Tamura T."/>
        </authorList>
    </citation>
    <scope>NUCLEOTIDE SEQUENCE</scope>
    <source>
        <strain evidence="3">NBRC 104875</strain>
    </source>
</reference>
<proteinExistence type="predicted"/>
<comment type="caution">
    <text evidence="3">The sequence shown here is derived from an EMBL/GenBank/DDBJ whole genome shotgun (WGS) entry which is preliminary data.</text>
</comment>